<name>A0A9W4DTY6_9ACTN</name>
<comment type="caution">
    <text evidence="2">The sequence shown here is derived from an EMBL/GenBank/DDBJ whole genome shotgun (WGS) entry which is preliminary data.</text>
</comment>
<proteinExistence type="predicted"/>
<evidence type="ECO:0000313" key="2">
    <source>
        <dbReference type="EMBL" id="CAG6393927.1"/>
    </source>
</evidence>
<gene>
    <name evidence="2" type="ORF">SCOCK_230028</name>
</gene>
<evidence type="ECO:0000313" key="3">
    <source>
        <dbReference type="Proteomes" id="UP001152519"/>
    </source>
</evidence>
<feature type="compositionally biased region" description="Basic residues" evidence="1">
    <location>
        <begin position="54"/>
        <end position="65"/>
    </location>
</feature>
<feature type="region of interest" description="Disordered" evidence="1">
    <location>
        <begin position="1"/>
        <end position="98"/>
    </location>
</feature>
<accession>A0A9W4DTY6</accession>
<dbReference type="Proteomes" id="UP001152519">
    <property type="component" value="Unassembled WGS sequence"/>
</dbReference>
<evidence type="ECO:0000256" key="1">
    <source>
        <dbReference type="SAM" id="MobiDB-lite"/>
    </source>
</evidence>
<protein>
    <submittedName>
        <fullName evidence="2">Uncharacterized protein</fullName>
    </submittedName>
</protein>
<organism evidence="2 3">
    <name type="scientific">Actinacidiphila cocklensis</name>
    <dbReference type="NCBI Taxonomy" id="887465"/>
    <lineage>
        <taxon>Bacteria</taxon>
        <taxon>Bacillati</taxon>
        <taxon>Actinomycetota</taxon>
        <taxon>Actinomycetes</taxon>
        <taxon>Kitasatosporales</taxon>
        <taxon>Streptomycetaceae</taxon>
        <taxon>Actinacidiphila</taxon>
    </lineage>
</organism>
<dbReference type="EMBL" id="CAJSLV010000052">
    <property type="protein sequence ID" value="CAG6393927.1"/>
    <property type="molecule type" value="Genomic_DNA"/>
</dbReference>
<sequence length="98" mass="10324">MRLRERVHLPGQPPDPSLNLGFSHGGMLPASSVRGSNPRGHPQVKLGGRNCATSRRRAARRHRPKGGCSVRSGPPAGGRLSAGLLAPLKSTARRSGHP</sequence>
<keyword evidence="3" id="KW-1185">Reference proteome</keyword>
<dbReference type="AlphaFoldDB" id="A0A9W4DTY6"/>
<reference evidence="2" key="1">
    <citation type="submission" date="2021-05" db="EMBL/GenBank/DDBJ databases">
        <authorList>
            <person name="Arsene-Ploetze F."/>
        </authorList>
    </citation>
    <scope>NUCLEOTIDE SEQUENCE</scope>
    <source>
        <strain evidence="2">DSM 42138</strain>
    </source>
</reference>